<dbReference type="Pfam" id="PF00743">
    <property type="entry name" value="FMO-like"/>
    <property type="match status" value="1"/>
</dbReference>
<dbReference type="InterPro" id="IPR036188">
    <property type="entry name" value="FAD/NAD-bd_sf"/>
</dbReference>
<dbReference type="AlphaFoldDB" id="A0A1L9SQG9"/>
<keyword evidence="7" id="KW-1185">Reference proteome</keyword>
<sequence length="489" mass="54704">MAQPDFDIIIVGAGISGITAAYRISTELPRSTYTVLEARQTLGGTWDLFRYPGVRSDSDMYTFGLPWYPWRKREAFGQGQEIAEYLQAAARAAGIDRHIRYGRRVVSAVWSSGQQLWKIRLERRDVAELAVSLSARFVVFATGYFDYSRALETTIPGLDDFRGTVVHPQFWPADLDYTGKRVVVIGSGATAVTLVPALARRASRVFMVQRSPSYVFSKPAVDTSEMVCHDLLPGSLASRVLRWRSIVLQAAVYQWCRACPDAARKWLKDKTANQLPSHIPYSPHFEPDYNPWQQRLCVAPDGDFYAALRSGKATVVTDNIQTMTPRDVLFHSGRGIPGVDIIVTATGLKVQLIGNTVLIVDGQPLYIKDKFLWNGVMMQDVPNAAFLMGSTHSSWTLKVDASMQLFCRVLKATLRRHAAAVTPRIRDGPIQTVPLLNLSSTYLRVSADELPRAGDRGPWRPESHFLVSVLKAWYGDLNEGLEWSLHPYP</sequence>
<dbReference type="Gene3D" id="3.50.50.60">
    <property type="entry name" value="FAD/NAD(P)-binding domain"/>
    <property type="match status" value="1"/>
</dbReference>
<reference evidence="7" key="1">
    <citation type="journal article" date="2017" name="Genome Biol.">
        <title>Comparative genomics reveals high biological diversity and specific adaptations in the industrially and medically important fungal genus Aspergillus.</title>
        <authorList>
            <person name="de Vries R.P."/>
            <person name="Riley R."/>
            <person name="Wiebenga A."/>
            <person name="Aguilar-Osorio G."/>
            <person name="Amillis S."/>
            <person name="Uchima C.A."/>
            <person name="Anderluh G."/>
            <person name="Asadollahi M."/>
            <person name="Askin M."/>
            <person name="Barry K."/>
            <person name="Battaglia E."/>
            <person name="Bayram O."/>
            <person name="Benocci T."/>
            <person name="Braus-Stromeyer S.A."/>
            <person name="Caldana C."/>
            <person name="Canovas D."/>
            <person name="Cerqueira G.C."/>
            <person name="Chen F."/>
            <person name="Chen W."/>
            <person name="Choi C."/>
            <person name="Clum A."/>
            <person name="Dos Santos R.A."/>
            <person name="Damasio A.R."/>
            <person name="Diallinas G."/>
            <person name="Emri T."/>
            <person name="Fekete E."/>
            <person name="Flipphi M."/>
            <person name="Freyberg S."/>
            <person name="Gallo A."/>
            <person name="Gournas C."/>
            <person name="Habgood R."/>
            <person name="Hainaut M."/>
            <person name="Harispe M.L."/>
            <person name="Henrissat B."/>
            <person name="Hilden K.S."/>
            <person name="Hope R."/>
            <person name="Hossain A."/>
            <person name="Karabika E."/>
            <person name="Karaffa L."/>
            <person name="Karanyi Z."/>
            <person name="Krasevec N."/>
            <person name="Kuo A."/>
            <person name="Kusch H."/>
            <person name="LaButti K."/>
            <person name="Lagendijk E.L."/>
            <person name="Lapidus A."/>
            <person name="Levasseur A."/>
            <person name="Lindquist E."/>
            <person name="Lipzen A."/>
            <person name="Logrieco A.F."/>
            <person name="MacCabe A."/>
            <person name="Maekelae M.R."/>
            <person name="Malavazi I."/>
            <person name="Melin P."/>
            <person name="Meyer V."/>
            <person name="Mielnichuk N."/>
            <person name="Miskei M."/>
            <person name="Molnar A.P."/>
            <person name="Mule G."/>
            <person name="Ngan C.Y."/>
            <person name="Orejas M."/>
            <person name="Orosz E."/>
            <person name="Ouedraogo J.P."/>
            <person name="Overkamp K.M."/>
            <person name="Park H.-S."/>
            <person name="Perrone G."/>
            <person name="Piumi F."/>
            <person name="Punt P.J."/>
            <person name="Ram A.F."/>
            <person name="Ramon A."/>
            <person name="Rauscher S."/>
            <person name="Record E."/>
            <person name="Riano-Pachon D.M."/>
            <person name="Robert V."/>
            <person name="Roehrig J."/>
            <person name="Ruller R."/>
            <person name="Salamov A."/>
            <person name="Salih N.S."/>
            <person name="Samson R.A."/>
            <person name="Sandor E."/>
            <person name="Sanguinetti M."/>
            <person name="Schuetze T."/>
            <person name="Sepcic K."/>
            <person name="Shelest E."/>
            <person name="Sherlock G."/>
            <person name="Sophianopoulou V."/>
            <person name="Squina F.M."/>
            <person name="Sun H."/>
            <person name="Susca A."/>
            <person name="Todd R.B."/>
            <person name="Tsang A."/>
            <person name="Unkles S.E."/>
            <person name="van de Wiele N."/>
            <person name="van Rossen-Uffink D."/>
            <person name="Oliveira J.V."/>
            <person name="Vesth T.C."/>
            <person name="Visser J."/>
            <person name="Yu J.-H."/>
            <person name="Zhou M."/>
            <person name="Andersen M.R."/>
            <person name="Archer D.B."/>
            <person name="Baker S.E."/>
            <person name="Benoit I."/>
            <person name="Brakhage A.A."/>
            <person name="Braus G.H."/>
            <person name="Fischer R."/>
            <person name="Frisvad J.C."/>
            <person name="Goldman G.H."/>
            <person name="Houbraken J."/>
            <person name="Oakley B."/>
            <person name="Pocsi I."/>
            <person name="Scazzocchio C."/>
            <person name="Seiboth B."/>
            <person name="vanKuyk P.A."/>
            <person name="Wortman J."/>
            <person name="Dyer P.S."/>
            <person name="Grigoriev I.V."/>
        </authorList>
    </citation>
    <scope>NUCLEOTIDE SEQUENCE [LARGE SCALE GENOMIC DNA]</scope>
    <source>
        <strain evidence="7">CBS 506.65</strain>
    </source>
</reference>
<dbReference type="EMBL" id="KV878338">
    <property type="protein sequence ID" value="OJJ49472.1"/>
    <property type="molecule type" value="Genomic_DNA"/>
</dbReference>
<name>A0A1L9SQG9_9EURO</name>
<evidence type="ECO:0000256" key="4">
    <source>
        <dbReference type="ARBA" id="ARBA00023002"/>
    </source>
</evidence>
<comment type="cofactor">
    <cofactor evidence="1">
        <name>FAD</name>
        <dbReference type="ChEBI" id="CHEBI:57692"/>
    </cofactor>
</comment>
<dbReference type="RefSeq" id="XP_022583982.1">
    <property type="nucleotide sequence ID" value="XM_022722390.1"/>
</dbReference>
<dbReference type="GO" id="GO:0050660">
    <property type="term" value="F:flavin adenine dinucleotide binding"/>
    <property type="evidence" value="ECO:0007669"/>
    <property type="project" value="InterPro"/>
</dbReference>
<evidence type="ECO:0000256" key="1">
    <source>
        <dbReference type="ARBA" id="ARBA00001974"/>
    </source>
</evidence>
<proteinExistence type="predicted"/>
<dbReference type="InterPro" id="IPR051820">
    <property type="entry name" value="FAD-binding_MO"/>
</dbReference>
<dbReference type="PANTHER" id="PTHR43872:SF1">
    <property type="entry name" value="MONOOXYGENASE, PUTATIVE (AFU_ORTHOLOGUE AFUA_8G02570)-RELATED"/>
    <property type="match status" value="1"/>
</dbReference>
<dbReference type="GO" id="GO:0050661">
    <property type="term" value="F:NADP binding"/>
    <property type="evidence" value="ECO:0007669"/>
    <property type="project" value="InterPro"/>
</dbReference>
<evidence type="ECO:0008006" key="8">
    <source>
        <dbReference type="Google" id="ProtNLM"/>
    </source>
</evidence>
<dbReference type="GeneID" id="34608855"/>
<dbReference type="PRINTS" id="PR00368">
    <property type="entry name" value="FADPNR"/>
</dbReference>
<dbReference type="SUPFAM" id="SSF51905">
    <property type="entry name" value="FAD/NAD(P)-binding domain"/>
    <property type="match status" value="2"/>
</dbReference>
<evidence type="ECO:0000313" key="7">
    <source>
        <dbReference type="Proteomes" id="UP000184188"/>
    </source>
</evidence>
<evidence type="ECO:0000313" key="6">
    <source>
        <dbReference type="EMBL" id="OJJ49472.1"/>
    </source>
</evidence>
<dbReference type="PRINTS" id="PR00411">
    <property type="entry name" value="PNDRDTASEI"/>
</dbReference>
<dbReference type="PANTHER" id="PTHR43872">
    <property type="entry name" value="MONOOXYGENASE, PUTATIVE (AFU_ORTHOLOGUE AFUA_8G02570)-RELATED"/>
    <property type="match status" value="1"/>
</dbReference>
<accession>A0A1L9SQG9</accession>
<evidence type="ECO:0000256" key="2">
    <source>
        <dbReference type="ARBA" id="ARBA00022630"/>
    </source>
</evidence>
<keyword evidence="5" id="KW-0503">Monooxygenase</keyword>
<dbReference type="Pfam" id="PF13450">
    <property type="entry name" value="NAD_binding_8"/>
    <property type="match status" value="1"/>
</dbReference>
<dbReference type="Proteomes" id="UP000184188">
    <property type="component" value="Unassembled WGS sequence"/>
</dbReference>
<dbReference type="InterPro" id="IPR020946">
    <property type="entry name" value="Flavin_mOase-like"/>
</dbReference>
<gene>
    <name evidence="6" type="ORF">ASPZODRAFT_129951</name>
</gene>
<dbReference type="GO" id="GO:0004499">
    <property type="term" value="F:N,N-dimethylaniline monooxygenase activity"/>
    <property type="evidence" value="ECO:0007669"/>
    <property type="project" value="InterPro"/>
</dbReference>
<keyword evidence="3" id="KW-0274">FAD</keyword>
<keyword evidence="2" id="KW-0285">Flavoprotein</keyword>
<evidence type="ECO:0000256" key="5">
    <source>
        <dbReference type="ARBA" id="ARBA00023033"/>
    </source>
</evidence>
<keyword evidence="4" id="KW-0560">Oxidoreductase</keyword>
<evidence type="ECO:0000256" key="3">
    <source>
        <dbReference type="ARBA" id="ARBA00022827"/>
    </source>
</evidence>
<protein>
    <recommendedName>
        <fullName evidence="8">FAD/NAD(P)-binding domain-containing protein</fullName>
    </recommendedName>
</protein>
<dbReference type="STRING" id="1073090.A0A1L9SQG9"/>
<dbReference type="OrthoDB" id="66881at2759"/>
<dbReference type="VEuPathDB" id="FungiDB:ASPZODRAFT_129951"/>
<organism evidence="6 7">
    <name type="scientific">Penicilliopsis zonata CBS 506.65</name>
    <dbReference type="NCBI Taxonomy" id="1073090"/>
    <lineage>
        <taxon>Eukaryota</taxon>
        <taxon>Fungi</taxon>
        <taxon>Dikarya</taxon>
        <taxon>Ascomycota</taxon>
        <taxon>Pezizomycotina</taxon>
        <taxon>Eurotiomycetes</taxon>
        <taxon>Eurotiomycetidae</taxon>
        <taxon>Eurotiales</taxon>
        <taxon>Aspergillaceae</taxon>
        <taxon>Penicilliopsis</taxon>
    </lineage>
</organism>